<reference evidence="1" key="1">
    <citation type="submission" date="2020-05" db="EMBL/GenBank/DDBJ databases">
        <title>Large-scale comparative analyses of tick genomes elucidate their genetic diversity and vector capacities.</title>
        <authorList>
            <person name="Jia N."/>
            <person name="Wang J."/>
            <person name="Shi W."/>
            <person name="Du L."/>
            <person name="Sun Y."/>
            <person name="Zhan W."/>
            <person name="Jiang J."/>
            <person name="Wang Q."/>
            <person name="Zhang B."/>
            <person name="Ji P."/>
            <person name="Sakyi L.B."/>
            <person name="Cui X."/>
            <person name="Yuan T."/>
            <person name="Jiang B."/>
            <person name="Yang W."/>
            <person name="Lam T.T.-Y."/>
            <person name="Chang Q."/>
            <person name="Ding S."/>
            <person name="Wang X."/>
            <person name="Zhu J."/>
            <person name="Ruan X."/>
            <person name="Zhao L."/>
            <person name="Wei J."/>
            <person name="Que T."/>
            <person name="Du C."/>
            <person name="Cheng J."/>
            <person name="Dai P."/>
            <person name="Han X."/>
            <person name="Huang E."/>
            <person name="Gao Y."/>
            <person name="Liu J."/>
            <person name="Shao H."/>
            <person name="Ye R."/>
            <person name="Li L."/>
            <person name="Wei W."/>
            <person name="Wang X."/>
            <person name="Wang C."/>
            <person name="Yang T."/>
            <person name="Huo Q."/>
            <person name="Li W."/>
            <person name="Guo W."/>
            <person name="Chen H."/>
            <person name="Zhou L."/>
            <person name="Ni X."/>
            <person name="Tian J."/>
            <person name="Zhou Y."/>
            <person name="Sheng Y."/>
            <person name="Liu T."/>
            <person name="Pan Y."/>
            <person name="Xia L."/>
            <person name="Li J."/>
            <person name="Zhao F."/>
            <person name="Cao W."/>
        </authorList>
    </citation>
    <scope>NUCLEOTIDE SEQUENCE</scope>
    <source>
        <strain evidence="1">Dsil-2018</strain>
    </source>
</reference>
<gene>
    <name evidence="1" type="ORF">HPB49_022952</name>
</gene>
<keyword evidence="2" id="KW-1185">Reference proteome</keyword>
<protein>
    <submittedName>
        <fullName evidence="1">Uncharacterized protein</fullName>
    </submittedName>
</protein>
<comment type="caution">
    <text evidence="1">The sequence shown here is derived from an EMBL/GenBank/DDBJ whole genome shotgun (WGS) entry which is preliminary data.</text>
</comment>
<evidence type="ECO:0000313" key="2">
    <source>
        <dbReference type="Proteomes" id="UP000821865"/>
    </source>
</evidence>
<dbReference type="Proteomes" id="UP000821865">
    <property type="component" value="Chromosome 2"/>
</dbReference>
<sequence length="1092" mass="118168">MRQLKVGDTFDSFTEWKSTLEEFCKATDQGFKVYASKSVKSYNKKLEQSRLKCKTKLPAPEIVDEKWQFTYVQYCCVLSRGKSKARDDPNGKIAYKKCNAALGIKFDKQTEKLVLIKVNLEHNHSDPPEAPDTNAVDSTNDLSQEGLTALQDSNLGDLEADGDGDAQIEADGEQAGEPESSSSDESDDDEDGMDPLHTGVGEEFRALSVRHARQLQLTLGGASGNGAATDSSLREATEIASLLRELEKLEEADADAAVSVIVGAGDAVTAVFFQTGAMRRSLRQFPELLLFDSGYTFAAMATGPGGRPRFSLASWSGHDAAGLGCPFAFALVMRPVRLVVGLLMSVFTQANPVASQVRLLLLGKEQLKLQGLRNFFDQASTTLLCHYHVIRSLLSKMDQLKMPPSEQERVCRTLRAMLACLHERTYSDNLRRLQAAKGRFANHFQHVWHEQRDLWAGFRRSGLVPWCAGVNDRVEALVQFQQAVCNQSRSLCEAVCNLAYGAHGVLAQTTTEAMLDEIREYHVQLLDYEARLIAACCDYAAVHVLVQIRISRSHKFSVLASGSQLVVNSIAGKGTLPLGGFACDCVFRQTYRLPCTHAFVVAHARNIEIPLDEVAQRWRRCGPFPIDLTAGGTGGASGEVNEGWAGEGQREYQERMSRARDLSEALCSVAAHSAPDGWHHMQAVLTRLYRTWARDPAARITLALEDGTPLPISPPPPPPGTTTTSQHTAVPCGGVGTKGQPVVPKDELLDAMDEFELSQKDASNMASGLEDNHHAAMLSDDDADMPRDSVKSNVFAGTTQLEKTEPPCSPGGLLNVPSGHHHHHHHHQGGGDGGDGVTSSGLGNIKMPDDAVFGFSGGIFKDGAAEAAGNSTEHHHQHCVVSTVAGTTTSTTSTPAANRPPPSCVCFVAVFFVSILRQLKMVPLKLNDRSRRFSEGWFRASDWAERARARRAPRLAPPIGWRAHRGGHFAFFCLFCVRRRISVAPGFSRSSATLVFTRLAHSLFIADEGALPERPEPPRSGASNVAVDSSGHSCGPSDVIGSGTAGTTCCVRSGPLTSPLILLGIATDHLMSLDRQPARPAASKTALSGQVG</sequence>
<accession>A0ACB8DGX6</accession>
<dbReference type="EMBL" id="CM023471">
    <property type="protein sequence ID" value="KAH7967126.1"/>
    <property type="molecule type" value="Genomic_DNA"/>
</dbReference>
<proteinExistence type="predicted"/>
<name>A0ACB8DGX6_DERSI</name>
<evidence type="ECO:0000313" key="1">
    <source>
        <dbReference type="EMBL" id="KAH7967126.1"/>
    </source>
</evidence>
<organism evidence="1 2">
    <name type="scientific">Dermacentor silvarum</name>
    <name type="common">Tick</name>
    <dbReference type="NCBI Taxonomy" id="543639"/>
    <lineage>
        <taxon>Eukaryota</taxon>
        <taxon>Metazoa</taxon>
        <taxon>Ecdysozoa</taxon>
        <taxon>Arthropoda</taxon>
        <taxon>Chelicerata</taxon>
        <taxon>Arachnida</taxon>
        <taxon>Acari</taxon>
        <taxon>Parasitiformes</taxon>
        <taxon>Ixodida</taxon>
        <taxon>Ixodoidea</taxon>
        <taxon>Ixodidae</taxon>
        <taxon>Rhipicephalinae</taxon>
        <taxon>Dermacentor</taxon>
    </lineage>
</organism>